<reference evidence="2" key="1">
    <citation type="submission" date="2021-02" db="EMBL/GenBank/DDBJ databases">
        <authorList>
            <person name="Dougan E. K."/>
            <person name="Rhodes N."/>
            <person name="Thang M."/>
            <person name="Chan C."/>
        </authorList>
    </citation>
    <scope>NUCLEOTIDE SEQUENCE</scope>
</reference>
<sequence>MLVTVLLARTAPSLAMNGGLLHVDSVSDYAVAVIFLLSGFSLKLSEMRAAALDFRLNLLTQMLSLGLIPLLAYPLVQLGHGSKWIHGQLLDGLMITACLPTTVNMCVLLAKSAGANTAVALTNAILGNLLGVCVTPALLLLTLGARASIQLGPAVQKLVVKVVVPVLLGQCLRSSRALQRFYTEKSALFKKLSECLLLLIVWNAFSNAFVAGLGVSGKELIFLAVLMPVSHIILLTGFVRSLSWSRIGIAPRDAVAASLVASQKTLAFGLPLIKTIFEGSADLAYFCAPIMLLHPMQL</sequence>
<feature type="transmembrane region" description="Helical" evidence="1">
    <location>
        <begin position="121"/>
        <end position="143"/>
    </location>
</feature>
<dbReference type="Proteomes" id="UP000649617">
    <property type="component" value="Unassembled WGS sequence"/>
</dbReference>
<dbReference type="PANTHER" id="PTHR18640:SF5">
    <property type="entry name" value="SODIUM_BILE ACID COTRANSPORTER 7"/>
    <property type="match status" value="1"/>
</dbReference>
<dbReference type="OrthoDB" id="188035at2759"/>
<dbReference type="InterPro" id="IPR038770">
    <property type="entry name" value="Na+/solute_symporter_sf"/>
</dbReference>
<gene>
    <name evidence="2" type="primary">slc10a7</name>
    <name evidence="2" type="ORF">SPIL2461_LOCUS16989</name>
</gene>
<feature type="transmembrane region" description="Helical" evidence="1">
    <location>
        <begin position="195"/>
        <end position="214"/>
    </location>
</feature>
<dbReference type="Pfam" id="PF13593">
    <property type="entry name" value="SBF_like"/>
    <property type="match status" value="1"/>
</dbReference>
<feature type="transmembrane region" description="Helical" evidence="1">
    <location>
        <begin position="220"/>
        <end position="239"/>
    </location>
</feature>
<keyword evidence="3" id="KW-1185">Reference proteome</keyword>
<accession>A0A812VP77</accession>
<keyword evidence="1" id="KW-0812">Transmembrane</keyword>
<keyword evidence="1" id="KW-1133">Transmembrane helix</keyword>
<evidence type="ECO:0000313" key="3">
    <source>
        <dbReference type="Proteomes" id="UP000649617"/>
    </source>
</evidence>
<name>A0A812VP77_SYMPI</name>
<dbReference type="EMBL" id="CAJNIZ010042870">
    <property type="protein sequence ID" value="CAE7641463.1"/>
    <property type="molecule type" value="Genomic_DNA"/>
</dbReference>
<dbReference type="GO" id="GO:0005886">
    <property type="term" value="C:plasma membrane"/>
    <property type="evidence" value="ECO:0007669"/>
    <property type="project" value="TreeGrafter"/>
</dbReference>
<proteinExistence type="predicted"/>
<protein>
    <submittedName>
        <fullName evidence="2">Slc10a7 protein</fullName>
    </submittedName>
</protein>
<dbReference type="PANTHER" id="PTHR18640">
    <property type="entry name" value="SOLUTE CARRIER FAMILY 10 MEMBER 7"/>
    <property type="match status" value="1"/>
</dbReference>
<organism evidence="2 3">
    <name type="scientific">Symbiodinium pilosum</name>
    <name type="common">Dinoflagellate</name>
    <dbReference type="NCBI Taxonomy" id="2952"/>
    <lineage>
        <taxon>Eukaryota</taxon>
        <taxon>Sar</taxon>
        <taxon>Alveolata</taxon>
        <taxon>Dinophyceae</taxon>
        <taxon>Suessiales</taxon>
        <taxon>Symbiodiniaceae</taxon>
        <taxon>Symbiodinium</taxon>
    </lineage>
</organism>
<dbReference type="AlphaFoldDB" id="A0A812VP77"/>
<feature type="transmembrane region" description="Helical" evidence="1">
    <location>
        <begin position="25"/>
        <end position="44"/>
    </location>
</feature>
<feature type="non-terminal residue" evidence="2">
    <location>
        <position position="1"/>
    </location>
</feature>
<dbReference type="Gene3D" id="1.20.1530.20">
    <property type="match status" value="1"/>
</dbReference>
<evidence type="ECO:0000313" key="2">
    <source>
        <dbReference type="EMBL" id="CAE7641463.1"/>
    </source>
</evidence>
<feature type="transmembrane region" description="Helical" evidence="1">
    <location>
        <begin position="56"/>
        <end position="76"/>
    </location>
</feature>
<comment type="caution">
    <text evidence="2">The sequence shown here is derived from an EMBL/GenBank/DDBJ whole genome shotgun (WGS) entry which is preliminary data.</text>
</comment>
<evidence type="ECO:0000256" key="1">
    <source>
        <dbReference type="SAM" id="Phobius"/>
    </source>
</evidence>
<dbReference type="InterPro" id="IPR016833">
    <property type="entry name" value="Put_Na-Bile_cotransptr"/>
</dbReference>
<keyword evidence="1" id="KW-0472">Membrane</keyword>